<gene>
    <name evidence="1" type="ORF">AMECASPLE_008520</name>
</gene>
<proteinExistence type="predicted"/>
<dbReference type="EMBL" id="JAHRIP010000455">
    <property type="protein sequence ID" value="MEQ2279349.1"/>
    <property type="molecule type" value="Genomic_DNA"/>
</dbReference>
<comment type="caution">
    <text evidence="1">The sequence shown here is derived from an EMBL/GenBank/DDBJ whole genome shotgun (WGS) entry which is preliminary data.</text>
</comment>
<evidence type="ECO:0000313" key="1">
    <source>
        <dbReference type="EMBL" id="MEQ2279349.1"/>
    </source>
</evidence>
<organism evidence="1 2">
    <name type="scientific">Ameca splendens</name>
    <dbReference type="NCBI Taxonomy" id="208324"/>
    <lineage>
        <taxon>Eukaryota</taxon>
        <taxon>Metazoa</taxon>
        <taxon>Chordata</taxon>
        <taxon>Craniata</taxon>
        <taxon>Vertebrata</taxon>
        <taxon>Euteleostomi</taxon>
        <taxon>Actinopterygii</taxon>
        <taxon>Neopterygii</taxon>
        <taxon>Teleostei</taxon>
        <taxon>Neoteleostei</taxon>
        <taxon>Acanthomorphata</taxon>
        <taxon>Ovalentaria</taxon>
        <taxon>Atherinomorphae</taxon>
        <taxon>Cyprinodontiformes</taxon>
        <taxon>Goodeidae</taxon>
        <taxon>Ameca</taxon>
    </lineage>
</organism>
<evidence type="ECO:0000313" key="2">
    <source>
        <dbReference type="Proteomes" id="UP001469553"/>
    </source>
</evidence>
<name>A0ABV0XD31_9TELE</name>
<protein>
    <submittedName>
        <fullName evidence="1">Uncharacterized protein</fullName>
    </submittedName>
</protein>
<accession>A0ABV0XD31</accession>
<dbReference type="Proteomes" id="UP001469553">
    <property type="component" value="Unassembled WGS sequence"/>
</dbReference>
<sequence length="176" mass="19305">MDDSNEEDLMDLFTKMGSHSLPPKSNFKAAIETMAILQEPKYIFDCFSISMAQVQQHLSDKTSVLFLYDSKQPTGKCVAELLVTTNAVPTRVDNIQSSAAFGHTCVATLEVPCTYSSYTEFCSEFHHILSRDCQVSGCAFLFCCSFLQAGSFVGLTVQLRSLIPGEQSGLCGSLKE</sequence>
<keyword evidence="2" id="KW-1185">Reference proteome</keyword>
<reference evidence="1 2" key="1">
    <citation type="submission" date="2021-06" db="EMBL/GenBank/DDBJ databases">
        <authorList>
            <person name="Palmer J.M."/>
        </authorList>
    </citation>
    <scope>NUCLEOTIDE SEQUENCE [LARGE SCALE GENOMIC DNA]</scope>
    <source>
        <strain evidence="1 2">AS_MEX2019</strain>
        <tissue evidence="1">Muscle</tissue>
    </source>
</reference>